<proteinExistence type="predicted"/>
<evidence type="ECO:0008006" key="4">
    <source>
        <dbReference type="Google" id="ProtNLM"/>
    </source>
</evidence>
<dbReference type="PATRIC" id="fig|67855.3.peg.1195"/>
<organism evidence="2 3">
    <name type="scientific">Muribacter muris</name>
    <dbReference type="NCBI Taxonomy" id="67855"/>
    <lineage>
        <taxon>Bacteria</taxon>
        <taxon>Pseudomonadati</taxon>
        <taxon>Pseudomonadota</taxon>
        <taxon>Gammaproteobacteria</taxon>
        <taxon>Pasteurellales</taxon>
        <taxon>Pasteurellaceae</taxon>
        <taxon>Muribacter</taxon>
    </lineage>
</organism>
<evidence type="ECO:0000313" key="3">
    <source>
        <dbReference type="Proteomes" id="UP000036270"/>
    </source>
</evidence>
<evidence type="ECO:0000256" key="1">
    <source>
        <dbReference type="SAM" id="MobiDB-lite"/>
    </source>
</evidence>
<gene>
    <name evidence="2" type="ORF">RO21_06060</name>
</gene>
<protein>
    <recommendedName>
        <fullName evidence="4">Phage virion morphogenesis protein</fullName>
    </recommendedName>
</protein>
<dbReference type="EMBL" id="JWIZ01000033">
    <property type="protein sequence ID" value="KMK51476.1"/>
    <property type="molecule type" value="Genomic_DNA"/>
</dbReference>
<dbReference type="RefSeq" id="WP_047976903.1">
    <property type="nucleotide sequence ID" value="NZ_JWIZ01000033.1"/>
</dbReference>
<keyword evidence="3" id="KW-1185">Reference proteome</keyword>
<dbReference type="Proteomes" id="UP000036270">
    <property type="component" value="Unassembled WGS sequence"/>
</dbReference>
<sequence length="222" mass="25555">MSIESGLTPESLKSFLRDLEVLSLPKEKKKEILVRSLQMIKRQSVKTASHQKEPTGEAWKPRKNGTAKMLRRIAKLFNSKADLGFGNQGKLYYKNQRTGQIAEEHQYGLDHEFDVSDFKGGRTKDGQEPATKRQAQKLRDLGYRKAIGKKRKRLSIREIQQQLTRDQAGAIIRKMSTKGYVSKSLTRWIIPTEKRPFLDERANENARIVGEILQKYLEENGL</sequence>
<feature type="region of interest" description="Disordered" evidence="1">
    <location>
        <begin position="44"/>
        <end position="63"/>
    </location>
</feature>
<dbReference type="AlphaFoldDB" id="A0A0J5P5D9"/>
<comment type="caution">
    <text evidence="2">The sequence shown here is derived from an EMBL/GenBank/DDBJ whole genome shotgun (WGS) entry which is preliminary data.</text>
</comment>
<evidence type="ECO:0000313" key="2">
    <source>
        <dbReference type="EMBL" id="KMK51476.1"/>
    </source>
</evidence>
<accession>A0A0J5P5D9</accession>
<name>A0A0J5P5D9_9PAST</name>
<dbReference type="STRING" id="67855.RO21_06060"/>
<reference evidence="2 3" key="1">
    <citation type="submission" date="2014-12" db="EMBL/GenBank/DDBJ databases">
        <title>Reclassification of Actinobacillus muris as Muribacter muris.</title>
        <authorList>
            <person name="Christensen H."/>
            <person name="Nicklas W."/>
            <person name="Bisgaard M."/>
        </authorList>
    </citation>
    <scope>NUCLEOTIDE SEQUENCE [LARGE SCALE GENOMIC DNA]</scope>
    <source>
        <strain evidence="2 3">Ackerman80-443D</strain>
    </source>
</reference>